<evidence type="ECO:0000313" key="2">
    <source>
        <dbReference type="Proteomes" id="UP001055811"/>
    </source>
</evidence>
<dbReference type="Proteomes" id="UP001055811">
    <property type="component" value="Linkage Group LG09"/>
</dbReference>
<gene>
    <name evidence="1" type="ORF">L2E82_48714</name>
</gene>
<organism evidence="1 2">
    <name type="scientific">Cichorium intybus</name>
    <name type="common">Chicory</name>
    <dbReference type="NCBI Taxonomy" id="13427"/>
    <lineage>
        <taxon>Eukaryota</taxon>
        <taxon>Viridiplantae</taxon>
        <taxon>Streptophyta</taxon>
        <taxon>Embryophyta</taxon>
        <taxon>Tracheophyta</taxon>
        <taxon>Spermatophyta</taxon>
        <taxon>Magnoliopsida</taxon>
        <taxon>eudicotyledons</taxon>
        <taxon>Gunneridae</taxon>
        <taxon>Pentapetalae</taxon>
        <taxon>asterids</taxon>
        <taxon>campanulids</taxon>
        <taxon>Asterales</taxon>
        <taxon>Asteraceae</taxon>
        <taxon>Cichorioideae</taxon>
        <taxon>Cichorieae</taxon>
        <taxon>Cichoriinae</taxon>
        <taxon>Cichorium</taxon>
    </lineage>
</organism>
<name>A0ACB8YYN8_CICIN</name>
<keyword evidence="2" id="KW-1185">Reference proteome</keyword>
<evidence type="ECO:0000313" key="1">
    <source>
        <dbReference type="EMBL" id="KAI3690590.1"/>
    </source>
</evidence>
<sequence>MVRIFKKNNNTITESHSRRRRASILSPLSPDLTVDRKQWDASRVVDLNRLSIEIGGGGSNTGNKSNGGETWQIGARIELADLTREWLGRRPEKRTARKQIGSDEDG</sequence>
<dbReference type="EMBL" id="CM042017">
    <property type="protein sequence ID" value="KAI3690590.1"/>
    <property type="molecule type" value="Genomic_DNA"/>
</dbReference>
<accession>A0ACB8YYN8</accession>
<reference evidence="1 2" key="2">
    <citation type="journal article" date="2022" name="Mol. Ecol. Resour.">
        <title>The genomes of chicory, endive, great burdock and yacon provide insights into Asteraceae paleo-polyploidization history and plant inulin production.</title>
        <authorList>
            <person name="Fan W."/>
            <person name="Wang S."/>
            <person name="Wang H."/>
            <person name="Wang A."/>
            <person name="Jiang F."/>
            <person name="Liu H."/>
            <person name="Zhao H."/>
            <person name="Xu D."/>
            <person name="Zhang Y."/>
        </authorList>
    </citation>
    <scope>NUCLEOTIDE SEQUENCE [LARGE SCALE GENOMIC DNA]</scope>
    <source>
        <strain evidence="2">cv. Punajuju</strain>
        <tissue evidence="1">Leaves</tissue>
    </source>
</reference>
<reference evidence="2" key="1">
    <citation type="journal article" date="2022" name="Mol. Ecol. Resour.">
        <title>The genomes of chicory, endive, great burdock and yacon provide insights into Asteraceae palaeo-polyploidization history and plant inulin production.</title>
        <authorList>
            <person name="Fan W."/>
            <person name="Wang S."/>
            <person name="Wang H."/>
            <person name="Wang A."/>
            <person name="Jiang F."/>
            <person name="Liu H."/>
            <person name="Zhao H."/>
            <person name="Xu D."/>
            <person name="Zhang Y."/>
        </authorList>
    </citation>
    <scope>NUCLEOTIDE SEQUENCE [LARGE SCALE GENOMIC DNA]</scope>
    <source>
        <strain evidence="2">cv. Punajuju</strain>
    </source>
</reference>
<proteinExistence type="predicted"/>
<comment type="caution">
    <text evidence="1">The sequence shown here is derived from an EMBL/GenBank/DDBJ whole genome shotgun (WGS) entry which is preliminary data.</text>
</comment>
<protein>
    <submittedName>
        <fullName evidence="1">Uncharacterized protein</fullName>
    </submittedName>
</protein>